<comment type="caution">
    <text evidence="5">The sequence shown here is derived from an EMBL/GenBank/DDBJ whole genome shotgun (WGS) entry which is preliminary data.</text>
</comment>
<name>A0A553NFD4_TIGCA</name>
<feature type="domain" description="G-patch" evidence="3">
    <location>
        <begin position="680"/>
        <end position="730"/>
    </location>
</feature>
<feature type="domain" description="CID" evidence="4">
    <location>
        <begin position="96"/>
        <end position="236"/>
    </location>
</feature>
<feature type="compositionally biased region" description="Basic and acidic residues" evidence="2">
    <location>
        <begin position="512"/>
        <end position="527"/>
    </location>
</feature>
<keyword evidence="6" id="KW-1185">Reference proteome</keyword>
<keyword evidence="1" id="KW-0175">Coiled coil</keyword>
<evidence type="ECO:0000256" key="2">
    <source>
        <dbReference type="SAM" id="MobiDB-lite"/>
    </source>
</evidence>
<feature type="region of interest" description="Disordered" evidence="2">
    <location>
        <begin position="1"/>
        <end position="25"/>
    </location>
</feature>
<dbReference type="PANTHER" id="PTHR12323:SF0">
    <property type="entry name" value="CALCIUM HOMEOSTASIS ENDOPLASMIC RETICULUM PROTEIN"/>
    <property type="match status" value="1"/>
</dbReference>
<dbReference type="SMART" id="SM00443">
    <property type="entry name" value="G_patch"/>
    <property type="match status" value="1"/>
</dbReference>
<dbReference type="Proteomes" id="UP000318571">
    <property type="component" value="Chromosome 10"/>
</dbReference>
<feature type="compositionally biased region" description="Gly residues" evidence="2">
    <location>
        <begin position="1"/>
        <end position="13"/>
    </location>
</feature>
<protein>
    <recommendedName>
        <fullName evidence="7">G-patch domain-containing protein</fullName>
    </recommendedName>
</protein>
<evidence type="ECO:0000256" key="1">
    <source>
        <dbReference type="SAM" id="Coils"/>
    </source>
</evidence>
<proteinExistence type="predicted"/>
<dbReference type="InterPro" id="IPR008942">
    <property type="entry name" value="ENTH_VHS"/>
</dbReference>
<feature type="compositionally biased region" description="Basic residues" evidence="2">
    <location>
        <begin position="578"/>
        <end position="592"/>
    </location>
</feature>
<dbReference type="InterPro" id="IPR006569">
    <property type="entry name" value="CID_dom"/>
</dbReference>
<feature type="compositionally biased region" description="Pro residues" evidence="2">
    <location>
        <begin position="403"/>
        <end position="419"/>
    </location>
</feature>
<dbReference type="GO" id="GO:0006874">
    <property type="term" value="P:intracellular calcium ion homeostasis"/>
    <property type="evidence" value="ECO:0007669"/>
    <property type="project" value="TreeGrafter"/>
</dbReference>
<organism evidence="5 6">
    <name type="scientific">Tigriopus californicus</name>
    <name type="common">Marine copepod</name>
    <dbReference type="NCBI Taxonomy" id="6832"/>
    <lineage>
        <taxon>Eukaryota</taxon>
        <taxon>Metazoa</taxon>
        <taxon>Ecdysozoa</taxon>
        <taxon>Arthropoda</taxon>
        <taxon>Crustacea</taxon>
        <taxon>Multicrustacea</taxon>
        <taxon>Hexanauplia</taxon>
        <taxon>Copepoda</taxon>
        <taxon>Harpacticoida</taxon>
        <taxon>Harpacticidae</taxon>
        <taxon>Tigriopus</taxon>
    </lineage>
</organism>
<dbReference type="InterPro" id="IPR000467">
    <property type="entry name" value="G_patch_dom"/>
</dbReference>
<feature type="coiled-coil region" evidence="1">
    <location>
        <begin position="272"/>
        <end position="299"/>
    </location>
</feature>
<dbReference type="InterPro" id="IPR056721">
    <property type="entry name" value="DUF7819"/>
</dbReference>
<dbReference type="OMA" id="QNTHHDI"/>
<evidence type="ECO:0000313" key="6">
    <source>
        <dbReference type="Proteomes" id="UP000318571"/>
    </source>
</evidence>
<reference evidence="5 6" key="1">
    <citation type="journal article" date="2018" name="Nat. Ecol. Evol.">
        <title>Genomic signatures of mitonuclear coevolution across populations of Tigriopus californicus.</title>
        <authorList>
            <person name="Barreto F.S."/>
            <person name="Watson E.T."/>
            <person name="Lima T.G."/>
            <person name="Willett C.S."/>
            <person name="Edmands S."/>
            <person name="Li W."/>
            <person name="Burton R.S."/>
        </authorList>
    </citation>
    <scope>NUCLEOTIDE SEQUENCE [LARGE SCALE GENOMIC DNA]</scope>
    <source>
        <strain evidence="5 6">San Diego</strain>
    </source>
</reference>
<feature type="compositionally biased region" description="Basic and acidic residues" evidence="2">
    <location>
        <begin position="340"/>
        <end position="354"/>
    </location>
</feature>
<dbReference type="SUPFAM" id="SSF48464">
    <property type="entry name" value="ENTH/VHS domain"/>
    <property type="match status" value="1"/>
</dbReference>
<sequence>MTGMNGRVGGQGRQGPPPAVLPALSAPPVSVDVKTGEWREQIQRLSTQQQGLRDQIAQSESNLSAQHQVTAAQIETATQDTLKKSRWEHLNLLAGDTGIDMEELETVMHPIVESCTKDSIASGKSWIFQKATGHDNNKLIAHYLAFRVTQADAPFATKLHLMYLMNDVLHHCMRKHAEELKQSFESVAVEMFCGASASAQPDQKPKLDKLIKLWDDKHIFSQSTLNKMRDTQNSWQAFLQELKETYSAAVGVAAQAITDTYENYKKQHQNFVNHANTTIQSLEKQKIQLEEQIKAAEEKPLIPVTPVSSSVRHEPPEMSVPPPSNNVMMESSGPWSMDNNDDRSKARADRRSRWDTGVNEGPPPMWQPQPPPLRTQPHGPPPVHTGGFQGPPPHMAPQQQQPQQPPQLPPPHQAQHLPPPAAFDEAVLKPNLPYYDLPAGLMVPLVKLEDSGYKPINANDIRLPPPTPPSERLLQALELFYAPPSHERPRDPEGWEVIGLYEWSRDKTAAIRKKAEAIDAGDRERSRTASPEPFSARSTPERGDSKLATKPATAKVEETPKRKRYRSKSRSPAPSSRARTRSRSRSRTRSRSRGSTPERGNGRGRDRSLSPTGGYSMPSYLTRRSPSPNGHGGGGRGRGSPSPRSRRGGGTRRSPSPNEIYSGFGSKAADSQTVEQRLDSSNKGHQMMQKMGWKTGSGLGSSESGIVEPISGGEVRDKQDKFLGMGVRSDPFEAFRKAKSGSFYTRMKERDTKKKKK</sequence>
<dbReference type="PROSITE" id="PS51391">
    <property type="entry name" value="CID"/>
    <property type="match status" value="1"/>
</dbReference>
<dbReference type="Pfam" id="PF25127">
    <property type="entry name" value="DUF7819"/>
    <property type="match status" value="1"/>
</dbReference>
<dbReference type="Pfam" id="PF01585">
    <property type="entry name" value="G-patch"/>
    <property type="match status" value="1"/>
</dbReference>
<dbReference type="PANTHER" id="PTHR12323">
    <property type="entry name" value="SR-RELATED CTD ASSOCIATED FACTOR 6"/>
    <property type="match status" value="1"/>
</dbReference>
<feature type="region of interest" description="Disordered" evidence="2">
    <location>
        <begin position="512"/>
        <end position="713"/>
    </location>
</feature>
<evidence type="ECO:0000259" key="3">
    <source>
        <dbReference type="PROSITE" id="PS50174"/>
    </source>
</evidence>
<gene>
    <name evidence="5" type="ORF">TCAL_03922</name>
</gene>
<dbReference type="Gene3D" id="1.25.40.90">
    <property type="match status" value="1"/>
</dbReference>
<feature type="compositionally biased region" description="Pro residues" evidence="2">
    <location>
        <begin position="361"/>
        <end position="383"/>
    </location>
</feature>
<evidence type="ECO:0008006" key="7">
    <source>
        <dbReference type="Google" id="ProtNLM"/>
    </source>
</evidence>
<dbReference type="EMBL" id="VCGU01000458">
    <property type="protein sequence ID" value="TRY64141.1"/>
    <property type="molecule type" value="Genomic_DNA"/>
</dbReference>
<dbReference type="GO" id="GO:0048471">
    <property type="term" value="C:perinuclear region of cytoplasm"/>
    <property type="evidence" value="ECO:0007669"/>
    <property type="project" value="TreeGrafter"/>
</dbReference>
<accession>A0A553NFD4</accession>
<dbReference type="STRING" id="6832.A0A553NFD4"/>
<dbReference type="AlphaFoldDB" id="A0A553NFD4"/>
<dbReference type="SMART" id="SM00582">
    <property type="entry name" value="RPR"/>
    <property type="match status" value="1"/>
</dbReference>
<feature type="region of interest" description="Disordered" evidence="2">
    <location>
        <begin position="300"/>
        <end position="419"/>
    </location>
</feature>
<evidence type="ECO:0000313" key="5">
    <source>
        <dbReference type="EMBL" id="TRY64141.1"/>
    </source>
</evidence>
<dbReference type="Pfam" id="PF04818">
    <property type="entry name" value="CID"/>
    <property type="match status" value="1"/>
</dbReference>
<dbReference type="PROSITE" id="PS50174">
    <property type="entry name" value="G_PATCH"/>
    <property type="match status" value="1"/>
</dbReference>
<evidence type="ECO:0000259" key="4">
    <source>
        <dbReference type="PROSITE" id="PS51391"/>
    </source>
</evidence>
<dbReference type="GO" id="GO:0003676">
    <property type="term" value="F:nucleic acid binding"/>
    <property type="evidence" value="ECO:0007669"/>
    <property type="project" value="InterPro"/>
</dbReference>